<evidence type="ECO:0000256" key="2">
    <source>
        <dbReference type="SAM" id="Phobius"/>
    </source>
</evidence>
<dbReference type="EMBL" id="JAHLOQ010000017">
    <property type="protein sequence ID" value="MBU5336268.1"/>
    <property type="molecule type" value="Genomic_DNA"/>
</dbReference>
<keyword evidence="4" id="KW-1185">Reference proteome</keyword>
<keyword evidence="2" id="KW-0812">Transmembrane</keyword>
<protein>
    <submittedName>
        <fullName evidence="3">Uncharacterized protein</fullName>
    </submittedName>
</protein>
<keyword evidence="2" id="KW-0472">Membrane</keyword>
<keyword evidence="2" id="KW-1133">Transmembrane helix</keyword>
<feature type="transmembrane region" description="Helical" evidence="2">
    <location>
        <begin position="12"/>
        <end position="33"/>
    </location>
</feature>
<sequence>MLESFKKLNLGLKIIVGIIAFLLLPITLLLFSVELLIRSIKNKKIPGIIISSILCLLFLSASGGYLSGIFDSDSTSSLEDKISSLESHITSLENEISSKDDEIASLKDKLSSSNDEVKSLESKVESLEEELSSAEEKPEEVQETSNVSSNNSDNSTNNSNSNNISNSSNSSNSTYKNNSSNSSSYSTNSSSSSYSNNSSSSQIVYCNGGKYTSNKYHKSPTAHNMEGAIKMTKQDAQAAGYVPCKTCY</sequence>
<comment type="caution">
    <text evidence="3">The sequence shown here is derived from an EMBL/GenBank/DDBJ whole genome shotgun (WGS) entry which is preliminary data.</text>
</comment>
<evidence type="ECO:0000313" key="4">
    <source>
        <dbReference type="Proteomes" id="UP001196301"/>
    </source>
</evidence>
<evidence type="ECO:0000313" key="3">
    <source>
        <dbReference type="EMBL" id="MBU5336268.1"/>
    </source>
</evidence>
<gene>
    <name evidence="3" type="ORF">KQI20_07430</name>
</gene>
<feature type="transmembrane region" description="Helical" evidence="2">
    <location>
        <begin position="45"/>
        <end position="66"/>
    </location>
</feature>
<organism evidence="3 4">
    <name type="scientific">Intestinibacter bartlettii</name>
    <dbReference type="NCBI Taxonomy" id="261299"/>
    <lineage>
        <taxon>Bacteria</taxon>
        <taxon>Bacillati</taxon>
        <taxon>Bacillota</taxon>
        <taxon>Clostridia</taxon>
        <taxon>Peptostreptococcales</taxon>
        <taxon>Peptostreptococcaceae</taxon>
        <taxon>Intestinibacter</taxon>
    </lineage>
</organism>
<reference evidence="3 4" key="1">
    <citation type="submission" date="2021-06" db="EMBL/GenBank/DDBJ databases">
        <authorList>
            <person name="Sun Q."/>
            <person name="Li D."/>
        </authorList>
    </citation>
    <scope>NUCLEOTIDE SEQUENCE [LARGE SCALE GENOMIC DNA]</scope>
    <source>
        <strain evidence="3 4">N19</strain>
    </source>
</reference>
<accession>A0ABS6DWN9</accession>
<proteinExistence type="predicted"/>
<feature type="region of interest" description="Disordered" evidence="1">
    <location>
        <begin position="117"/>
        <end position="199"/>
    </location>
</feature>
<dbReference type="RefSeq" id="WP_216569395.1">
    <property type="nucleotide sequence ID" value="NZ_JAHLOQ010000017.1"/>
</dbReference>
<evidence type="ECO:0000256" key="1">
    <source>
        <dbReference type="SAM" id="MobiDB-lite"/>
    </source>
</evidence>
<name>A0ABS6DWN9_9FIRM</name>
<feature type="compositionally biased region" description="Low complexity" evidence="1">
    <location>
        <begin position="145"/>
        <end position="199"/>
    </location>
</feature>
<dbReference type="Proteomes" id="UP001196301">
    <property type="component" value="Unassembled WGS sequence"/>
</dbReference>
<feature type="compositionally biased region" description="Basic and acidic residues" evidence="1">
    <location>
        <begin position="117"/>
        <end position="126"/>
    </location>
</feature>